<reference evidence="1" key="1">
    <citation type="submission" date="2023-06" db="EMBL/GenBank/DDBJ databases">
        <title>Genome-scale phylogeny and comparative genomics of the fungal order Sordariales.</title>
        <authorList>
            <consortium name="Lawrence Berkeley National Laboratory"/>
            <person name="Hensen N."/>
            <person name="Bonometti L."/>
            <person name="Westerberg I."/>
            <person name="Brannstrom I.O."/>
            <person name="Guillou S."/>
            <person name="Cros-Aarteil S."/>
            <person name="Calhoun S."/>
            <person name="Haridas S."/>
            <person name="Kuo A."/>
            <person name="Mondo S."/>
            <person name="Pangilinan J."/>
            <person name="Riley R."/>
            <person name="Labutti K."/>
            <person name="Andreopoulos B."/>
            <person name="Lipzen A."/>
            <person name="Chen C."/>
            <person name="Yanf M."/>
            <person name="Daum C."/>
            <person name="Ng V."/>
            <person name="Clum A."/>
            <person name="Steindorff A."/>
            <person name="Ohm R."/>
            <person name="Martin F."/>
            <person name="Silar P."/>
            <person name="Natvig D."/>
            <person name="Lalanne C."/>
            <person name="Gautier V."/>
            <person name="Ament-Velasquez S.L."/>
            <person name="Kruys A."/>
            <person name="Hutchinson M.I."/>
            <person name="Powell A.J."/>
            <person name="Barry K."/>
            <person name="Miller A.N."/>
            <person name="Grigoriev I.V."/>
            <person name="Debuchy R."/>
            <person name="Gladieux P."/>
            <person name="Thoren M.H."/>
            <person name="Johannesson H."/>
        </authorList>
    </citation>
    <scope>NUCLEOTIDE SEQUENCE</scope>
    <source>
        <strain evidence="1">SMH4607-1</strain>
    </source>
</reference>
<dbReference type="Proteomes" id="UP001172102">
    <property type="component" value="Unassembled WGS sequence"/>
</dbReference>
<organism evidence="1 2">
    <name type="scientific">Lasiosphaeris hirsuta</name>
    <dbReference type="NCBI Taxonomy" id="260670"/>
    <lineage>
        <taxon>Eukaryota</taxon>
        <taxon>Fungi</taxon>
        <taxon>Dikarya</taxon>
        <taxon>Ascomycota</taxon>
        <taxon>Pezizomycotina</taxon>
        <taxon>Sordariomycetes</taxon>
        <taxon>Sordariomycetidae</taxon>
        <taxon>Sordariales</taxon>
        <taxon>Lasiosphaeriaceae</taxon>
        <taxon>Lasiosphaeris</taxon>
    </lineage>
</organism>
<dbReference type="AlphaFoldDB" id="A0AA40BCY9"/>
<proteinExistence type="predicted"/>
<name>A0AA40BCY9_9PEZI</name>
<keyword evidence="2" id="KW-1185">Reference proteome</keyword>
<accession>A0AA40BCY9</accession>
<comment type="caution">
    <text evidence="1">The sequence shown here is derived from an EMBL/GenBank/DDBJ whole genome shotgun (WGS) entry which is preliminary data.</text>
</comment>
<dbReference type="EMBL" id="JAUKUA010000001">
    <property type="protein sequence ID" value="KAK0731972.1"/>
    <property type="molecule type" value="Genomic_DNA"/>
</dbReference>
<evidence type="ECO:0000313" key="2">
    <source>
        <dbReference type="Proteomes" id="UP001172102"/>
    </source>
</evidence>
<sequence>MDEAEVRRLARELIQQKLDAAAVVRESYTVIKKEGQGIKREVEGLDDEEFQARYKARRMASGRFEVDLTED</sequence>
<gene>
    <name evidence="1" type="ORF">B0H67DRAFT_640291</name>
</gene>
<evidence type="ECO:0000313" key="1">
    <source>
        <dbReference type="EMBL" id="KAK0731972.1"/>
    </source>
</evidence>
<protein>
    <submittedName>
        <fullName evidence="1">Uncharacterized protein</fullName>
    </submittedName>
</protein>